<dbReference type="InterPro" id="IPR013154">
    <property type="entry name" value="ADH-like_N"/>
</dbReference>
<dbReference type="SUPFAM" id="SSF50129">
    <property type="entry name" value="GroES-like"/>
    <property type="match status" value="1"/>
</dbReference>
<dbReference type="PANTHER" id="PTHR48106:SF8">
    <property type="entry name" value="OS02G0805600 PROTEIN"/>
    <property type="match status" value="1"/>
</dbReference>
<evidence type="ECO:0000256" key="2">
    <source>
        <dbReference type="ARBA" id="ARBA00023002"/>
    </source>
</evidence>
<dbReference type="InterPro" id="IPR014189">
    <property type="entry name" value="Quinone_OxRdtase_PIG3"/>
</dbReference>
<dbReference type="GO" id="GO:0070402">
    <property type="term" value="F:NADPH binding"/>
    <property type="evidence" value="ECO:0007669"/>
    <property type="project" value="TreeGrafter"/>
</dbReference>
<evidence type="ECO:0000259" key="3">
    <source>
        <dbReference type="SMART" id="SM00829"/>
    </source>
</evidence>
<dbReference type="KEGG" id="bgv:CAL12_20045"/>
<dbReference type="PANTHER" id="PTHR48106">
    <property type="entry name" value="QUINONE OXIDOREDUCTASE PIG3-RELATED"/>
    <property type="match status" value="1"/>
</dbReference>
<organism evidence="4 5">
    <name type="scientific">Bordetella genomosp. 8</name>
    <dbReference type="NCBI Taxonomy" id="1416806"/>
    <lineage>
        <taxon>Bacteria</taxon>
        <taxon>Pseudomonadati</taxon>
        <taxon>Pseudomonadota</taxon>
        <taxon>Betaproteobacteria</taxon>
        <taxon>Burkholderiales</taxon>
        <taxon>Alcaligenaceae</taxon>
        <taxon>Bordetella</taxon>
    </lineage>
</organism>
<proteinExistence type="predicted"/>
<dbReference type="STRING" id="1416806.CAL12_20045"/>
<dbReference type="AlphaFoldDB" id="A0A1W6YPE2"/>
<protein>
    <submittedName>
        <fullName evidence="4">NAD(P)H-quinone oxidoreductase</fullName>
    </submittedName>
</protein>
<keyword evidence="5" id="KW-1185">Reference proteome</keyword>
<dbReference type="EMBL" id="CP021108">
    <property type="protein sequence ID" value="ARP82878.1"/>
    <property type="molecule type" value="Genomic_DNA"/>
</dbReference>
<dbReference type="OrthoDB" id="9780520at2"/>
<reference evidence="4 5" key="1">
    <citation type="submission" date="2017-05" db="EMBL/GenBank/DDBJ databases">
        <title>Complete and WGS of Bordetella genogroups.</title>
        <authorList>
            <person name="Spilker T."/>
            <person name="LiPuma J."/>
        </authorList>
    </citation>
    <scope>NUCLEOTIDE SEQUENCE [LARGE SCALE GENOMIC DNA]</scope>
    <source>
        <strain evidence="4 5">AU19157</strain>
    </source>
</reference>
<accession>A0A1W6YPE2</accession>
<dbReference type="SMART" id="SM00829">
    <property type="entry name" value="PKS_ER"/>
    <property type="match status" value="1"/>
</dbReference>
<dbReference type="Gene3D" id="3.40.50.720">
    <property type="entry name" value="NAD(P)-binding Rossmann-like Domain"/>
    <property type="match status" value="1"/>
</dbReference>
<name>A0A1W6YPE2_9BORD</name>
<gene>
    <name evidence="4" type="ORF">CAL12_20045</name>
</gene>
<dbReference type="InterPro" id="IPR011032">
    <property type="entry name" value="GroES-like_sf"/>
</dbReference>
<dbReference type="Pfam" id="PF08240">
    <property type="entry name" value="ADH_N"/>
    <property type="match status" value="1"/>
</dbReference>
<dbReference type="InterPro" id="IPR036291">
    <property type="entry name" value="NAD(P)-bd_dom_sf"/>
</dbReference>
<dbReference type="InterPro" id="IPR013149">
    <property type="entry name" value="ADH-like_C"/>
</dbReference>
<dbReference type="GO" id="GO:0016651">
    <property type="term" value="F:oxidoreductase activity, acting on NAD(P)H"/>
    <property type="evidence" value="ECO:0007669"/>
    <property type="project" value="TreeGrafter"/>
</dbReference>
<dbReference type="Pfam" id="PF00107">
    <property type="entry name" value="ADH_zinc_N"/>
    <property type="match status" value="1"/>
</dbReference>
<feature type="domain" description="Enoyl reductase (ER)" evidence="3">
    <location>
        <begin position="10"/>
        <end position="323"/>
    </location>
</feature>
<dbReference type="NCBIfam" id="TIGR02824">
    <property type="entry name" value="quinone_pig3"/>
    <property type="match status" value="1"/>
</dbReference>
<dbReference type="SUPFAM" id="SSF51735">
    <property type="entry name" value="NAD(P)-binding Rossmann-fold domains"/>
    <property type="match status" value="1"/>
</dbReference>
<evidence type="ECO:0000313" key="5">
    <source>
        <dbReference type="Proteomes" id="UP000194151"/>
    </source>
</evidence>
<evidence type="ECO:0000313" key="4">
    <source>
        <dbReference type="EMBL" id="ARP82878.1"/>
    </source>
</evidence>
<evidence type="ECO:0000256" key="1">
    <source>
        <dbReference type="ARBA" id="ARBA00022857"/>
    </source>
</evidence>
<dbReference type="Gene3D" id="3.90.180.10">
    <property type="entry name" value="Medium-chain alcohol dehydrogenases, catalytic domain"/>
    <property type="match status" value="1"/>
</dbReference>
<dbReference type="Proteomes" id="UP000194151">
    <property type="component" value="Chromosome"/>
</dbReference>
<dbReference type="CDD" id="cd05276">
    <property type="entry name" value="p53_inducible_oxidoreductase"/>
    <property type="match status" value="1"/>
</dbReference>
<dbReference type="RefSeq" id="WP_086066233.1">
    <property type="nucleotide sequence ID" value="NZ_CP021108.1"/>
</dbReference>
<dbReference type="InterPro" id="IPR020843">
    <property type="entry name" value="ER"/>
</dbReference>
<keyword evidence="2" id="KW-0560">Oxidoreductase</keyword>
<sequence>MLAVEISRPGGPEVLVPVQRPTPEPGPGEVLIKVSAAGVNRPDTFQRKGSYPPPRGASDLPGLEIAGEIVGGDAAMGGYAIGDKVCALVAGGGYAEYCVAPVQQCLPVPAGLSEIEAAGLPETYFTVWSNVFDRGHLGAGESLLVHGGASGIGTTAIQLASAMGHKVYGTAGSDDRARAIEKLGAAKGINYRDQDFVKEVLDATGGAGVNVILDMVAGDYIARDIQCLADEGRIVLIATLGGNHGNVDFGQVMRRRLTITGSTLRPRPVDFKGEIAARLRQHVWPLLESGKIKPIIHATFSLEEAAKAHAMMEAGEQIGKIILTIQH</sequence>
<keyword evidence="1" id="KW-0521">NADP</keyword>